<dbReference type="SUPFAM" id="SSF55874">
    <property type="entry name" value="ATPase domain of HSP90 chaperone/DNA topoisomerase II/histidine kinase"/>
    <property type="match status" value="1"/>
</dbReference>
<evidence type="ECO:0000256" key="9">
    <source>
        <dbReference type="ARBA" id="ARBA00022777"/>
    </source>
</evidence>
<evidence type="ECO:0000256" key="11">
    <source>
        <dbReference type="ARBA" id="ARBA00022989"/>
    </source>
</evidence>
<keyword evidence="11 14" id="KW-1133">Transmembrane helix</keyword>
<evidence type="ECO:0000256" key="7">
    <source>
        <dbReference type="ARBA" id="ARBA00022692"/>
    </source>
</evidence>
<dbReference type="CDD" id="cd00075">
    <property type="entry name" value="HATPase"/>
    <property type="match status" value="1"/>
</dbReference>
<dbReference type="CDD" id="cd00082">
    <property type="entry name" value="HisKA"/>
    <property type="match status" value="1"/>
</dbReference>
<keyword evidence="13 14" id="KW-0472">Membrane</keyword>
<dbReference type="Proteomes" id="UP000288943">
    <property type="component" value="Chromosome"/>
</dbReference>
<dbReference type="InterPro" id="IPR005467">
    <property type="entry name" value="His_kinase_dom"/>
</dbReference>
<feature type="domain" description="HAMP" evidence="16">
    <location>
        <begin position="197"/>
        <end position="249"/>
    </location>
</feature>
<evidence type="ECO:0000256" key="14">
    <source>
        <dbReference type="SAM" id="Phobius"/>
    </source>
</evidence>
<dbReference type="PROSITE" id="PS50109">
    <property type="entry name" value="HIS_KIN"/>
    <property type="match status" value="1"/>
</dbReference>
<feature type="transmembrane region" description="Helical" evidence="14">
    <location>
        <begin position="12"/>
        <end position="33"/>
    </location>
</feature>
<dbReference type="PANTHER" id="PTHR45528:SF1">
    <property type="entry name" value="SENSOR HISTIDINE KINASE CPXA"/>
    <property type="match status" value="1"/>
</dbReference>
<dbReference type="EMBL" id="JAMDMJ010000043">
    <property type="protein sequence ID" value="MCY9599428.1"/>
    <property type="molecule type" value="Genomic_DNA"/>
</dbReference>
<dbReference type="InterPro" id="IPR003594">
    <property type="entry name" value="HATPase_dom"/>
</dbReference>
<reference evidence="17 20" key="2">
    <citation type="submission" date="2022-05" db="EMBL/GenBank/DDBJ databases">
        <title>Genome Sequencing of Bee-Associated Microbes.</title>
        <authorList>
            <person name="Dunlap C."/>
        </authorList>
    </citation>
    <scope>NUCLEOTIDE SEQUENCE [LARGE SCALE GENOMIC DNA]</scope>
    <source>
        <strain evidence="17 20">NRRL B-23120</strain>
    </source>
</reference>
<dbReference type="InterPro" id="IPR003661">
    <property type="entry name" value="HisK_dim/P_dom"/>
</dbReference>
<dbReference type="PROSITE" id="PS50885">
    <property type="entry name" value="HAMP"/>
    <property type="match status" value="1"/>
</dbReference>
<evidence type="ECO:0000259" key="15">
    <source>
        <dbReference type="PROSITE" id="PS50109"/>
    </source>
</evidence>
<evidence type="ECO:0000256" key="1">
    <source>
        <dbReference type="ARBA" id="ARBA00000085"/>
    </source>
</evidence>
<feature type="transmembrane region" description="Helical" evidence="14">
    <location>
        <begin position="174"/>
        <end position="195"/>
    </location>
</feature>
<keyword evidence="4" id="KW-1003">Cell membrane</keyword>
<gene>
    <name evidence="17" type="ORF">M5X16_27160</name>
    <name evidence="18" type="ORF">PC41400_27955</name>
</gene>
<comment type="subcellular location">
    <subcellularLocation>
        <location evidence="2">Cell membrane</location>
        <topology evidence="2">Multi-pass membrane protein</topology>
    </subcellularLocation>
</comment>
<dbReference type="SMART" id="SM00388">
    <property type="entry name" value="HisKA"/>
    <property type="match status" value="1"/>
</dbReference>
<evidence type="ECO:0000256" key="3">
    <source>
        <dbReference type="ARBA" id="ARBA00012438"/>
    </source>
</evidence>
<dbReference type="Proteomes" id="UP001527202">
    <property type="component" value="Unassembled WGS sequence"/>
</dbReference>
<evidence type="ECO:0000256" key="6">
    <source>
        <dbReference type="ARBA" id="ARBA00022679"/>
    </source>
</evidence>
<keyword evidence="20" id="KW-1185">Reference proteome</keyword>
<comment type="catalytic activity">
    <reaction evidence="1">
        <text>ATP + protein L-histidine = ADP + protein N-phospho-L-histidine.</text>
        <dbReference type="EC" id="2.7.13.3"/>
    </reaction>
</comment>
<evidence type="ECO:0000256" key="4">
    <source>
        <dbReference type="ARBA" id="ARBA00022475"/>
    </source>
</evidence>
<dbReference type="CDD" id="cd06225">
    <property type="entry name" value="HAMP"/>
    <property type="match status" value="1"/>
</dbReference>
<dbReference type="FunFam" id="1.10.287.130:FF:000001">
    <property type="entry name" value="Two-component sensor histidine kinase"/>
    <property type="match status" value="1"/>
</dbReference>
<name>A0A410X3T9_9BACL</name>
<keyword evidence="5" id="KW-0597">Phosphoprotein</keyword>
<dbReference type="Gene3D" id="3.30.565.10">
    <property type="entry name" value="Histidine kinase-like ATPase, C-terminal domain"/>
    <property type="match status" value="1"/>
</dbReference>
<dbReference type="RefSeq" id="WP_042235993.1">
    <property type="nucleotide sequence ID" value="NZ_CP026520.1"/>
</dbReference>
<evidence type="ECO:0000256" key="10">
    <source>
        <dbReference type="ARBA" id="ARBA00022840"/>
    </source>
</evidence>
<dbReference type="InterPro" id="IPR036097">
    <property type="entry name" value="HisK_dim/P_sf"/>
</dbReference>
<dbReference type="PRINTS" id="PR00344">
    <property type="entry name" value="BCTRLSENSOR"/>
</dbReference>
<dbReference type="Gene3D" id="1.10.287.130">
    <property type="match status" value="1"/>
</dbReference>
<dbReference type="PANTHER" id="PTHR45528">
    <property type="entry name" value="SENSOR HISTIDINE KINASE CPXA"/>
    <property type="match status" value="1"/>
</dbReference>
<keyword evidence="12" id="KW-0902">Two-component regulatory system</keyword>
<dbReference type="Pfam" id="PF02518">
    <property type="entry name" value="HATPase_c"/>
    <property type="match status" value="1"/>
</dbReference>
<evidence type="ECO:0000259" key="16">
    <source>
        <dbReference type="PROSITE" id="PS50885"/>
    </source>
</evidence>
<feature type="domain" description="Histidine kinase" evidence="15">
    <location>
        <begin position="264"/>
        <end position="484"/>
    </location>
</feature>
<proteinExistence type="predicted"/>
<dbReference type="SUPFAM" id="SSF47384">
    <property type="entry name" value="Homodimeric domain of signal transducing histidine kinase"/>
    <property type="match status" value="1"/>
</dbReference>
<dbReference type="Gene3D" id="6.10.340.10">
    <property type="match status" value="1"/>
</dbReference>
<evidence type="ECO:0000313" key="20">
    <source>
        <dbReference type="Proteomes" id="UP001527202"/>
    </source>
</evidence>
<dbReference type="FunFam" id="3.30.565.10:FF:000006">
    <property type="entry name" value="Sensor histidine kinase WalK"/>
    <property type="match status" value="1"/>
</dbReference>
<dbReference type="GO" id="GO:0005524">
    <property type="term" value="F:ATP binding"/>
    <property type="evidence" value="ECO:0007669"/>
    <property type="project" value="UniProtKB-KW"/>
</dbReference>
<dbReference type="EMBL" id="CP026520">
    <property type="protein sequence ID" value="QAV21294.1"/>
    <property type="molecule type" value="Genomic_DNA"/>
</dbReference>
<dbReference type="GeneID" id="95378626"/>
<dbReference type="Pfam" id="PF00672">
    <property type="entry name" value="HAMP"/>
    <property type="match status" value="1"/>
</dbReference>
<protein>
    <recommendedName>
        <fullName evidence="3">histidine kinase</fullName>
        <ecNumber evidence="3">2.7.13.3</ecNumber>
    </recommendedName>
</protein>
<dbReference type="InterPro" id="IPR050398">
    <property type="entry name" value="HssS/ArlS-like"/>
</dbReference>
<evidence type="ECO:0000256" key="12">
    <source>
        <dbReference type="ARBA" id="ARBA00023012"/>
    </source>
</evidence>
<dbReference type="SMART" id="SM00304">
    <property type="entry name" value="HAMP"/>
    <property type="match status" value="1"/>
</dbReference>
<dbReference type="SUPFAM" id="SSF158472">
    <property type="entry name" value="HAMP domain-like"/>
    <property type="match status" value="1"/>
</dbReference>
<evidence type="ECO:0000256" key="13">
    <source>
        <dbReference type="ARBA" id="ARBA00023136"/>
    </source>
</evidence>
<dbReference type="InterPro" id="IPR003660">
    <property type="entry name" value="HAMP_dom"/>
</dbReference>
<organism evidence="18 19">
    <name type="scientific">Paenibacillus chitinolyticus</name>
    <dbReference type="NCBI Taxonomy" id="79263"/>
    <lineage>
        <taxon>Bacteria</taxon>
        <taxon>Bacillati</taxon>
        <taxon>Bacillota</taxon>
        <taxon>Bacilli</taxon>
        <taxon>Bacillales</taxon>
        <taxon>Paenibacillaceae</taxon>
        <taxon>Paenibacillus</taxon>
    </lineage>
</organism>
<evidence type="ECO:0000256" key="2">
    <source>
        <dbReference type="ARBA" id="ARBA00004651"/>
    </source>
</evidence>
<evidence type="ECO:0000256" key="8">
    <source>
        <dbReference type="ARBA" id="ARBA00022741"/>
    </source>
</evidence>
<dbReference type="Pfam" id="PF00512">
    <property type="entry name" value="HisKA"/>
    <property type="match status" value="1"/>
</dbReference>
<evidence type="ECO:0000256" key="5">
    <source>
        <dbReference type="ARBA" id="ARBA00022553"/>
    </source>
</evidence>
<keyword evidence="9 18" id="KW-0418">Kinase</keyword>
<keyword evidence="10" id="KW-0067">ATP-binding</keyword>
<evidence type="ECO:0000313" key="18">
    <source>
        <dbReference type="EMBL" id="QAV21294.1"/>
    </source>
</evidence>
<evidence type="ECO:0000313" key="19">
    <source>
        <dbReference type="Proteomes" id="UP000288943"/>
    </source>
</evidence>
<dbReference type="KEGG" id="pchi:PC41400_27955"/>
<dbReference type="GO" id="GO:0000155">
    <property type="term" value="F:phosphorelay sensor kinase activity"/>
    <property type="evidence" value="ECO:0007669"/>
    <property type="project" value="InterPro"/>
</dbReference>
<dbReference type="GO" id="GO:0005886">
    <property type="term" value="C:plasma membrane"/>
    <property type="evidence" value="ECO:0007669"/>
    <property type="project" value="UniProtKB-SubCell"/>
</dbReference>
<dbReference type="InterPro" id="IPR004358">
    <property type="entry name" value="Sig_transdc_His_kin-like_C"/>
</dbReference>
<dbReference type="OrthoDB" id="335833at2"/>
<keyword evidence="7 14" id="KW-0812">Transmembrane</keyword>
<dbReference type="EC" id="2.7.13.3" evidence="3"/>
<dbReference type="AlphaFoldDB" id="A0A410X3T9"/>
<sequence length="492" mass="56285">MSIRTRLLLSYIAMLVIPLILVGLTVTGLYFMLIQDLKREYHIDLTHGNPLKEVAQMEDDNYNKIRSSIAMEPGNAGDPGQWKQWEALVERVNMGLIIRKDEQILYISPTMNHPDVLNSLPAFSYYSGITDSQLENNYYLLRHHDFTFPDGGKGSIFIGTHDTIGKKYFLKYGLIFLAVLIAVLVLTNGMMTYLMSRSLITPIRALQRSAEHIKEGRLDIEVRPASSDEIGELAVSFEEMRRRLKQSIELQMQYEENRKQLISNISHDLKTPVTAIKGYVEGIMDGVTNSQAKFDRYLQTVYSKTVDIDRMIDELFLYSKLDLRKLPFQFEEADLTAYLKDCVEDMQFDMEKKGIRLTLELSSEEPLRVVIDRDKLRRVLTNITENAQKYRDKPEGHIRIFVLERPEFVVIGVHDNGQGIPSDVLPHIFDRFYRGDPSRSSRTGGSGLGLAIAKQIVEEHGGTIWANSRFGEGTTIQFTVCKNRNEKGRMAT</sequence>
<keyword evidence="8" id="KW-0547">Nucleotide-binding</keyword>
<accession>A0A410X3T9</accession>
<evidence type="ECO:0000313" key="17">
    <source>
        <dbReference type="EMBL" id="MCY9599428.1"/>
    </source>
</evidence>
<keyword evidence="6" id="KW-0808">Transferase</keyword>
<reference evidence="18 19" key="1">
    <citation type="submission" date="2018-01" db="EMBL/GenBank/DDBJ databases">
        <title>The whole genome sequencing and assembly of Paenibacillus chitinolyticus KCCM 41400 strain.</title>
        <authorList>
            <person name="Kim J.-Y."/>
            <person name="Park M.-K."/>
            <person name="Lee Y.-J."/>
            <person name="Yi H."/>
            <person name="Bahn Y.-S."/>
            <person name="Kim J.F."/>
            <person name="Lee D.-W."/>
        </authorList>
    </citation>
    <scope>NUCLEOTIDE SEQUENCE [LARGE SCALE GENOMIC DNA]</scope>
    <source>
        <strain evidence="18 19">KCCM 41400</strain>
    </source>
</reference>
<dbReference type="InterPro" id="IPR036890">
    <property type="entry name" value="HATPase_C_sf"/>
</dbReference>
<dbReference type="SMART" id="SM00387">
    <property type="entry name" value="HATPase_c"/>
    <property type="match status" value="1"/>
</dbReference>